<evidence type="ECO:0000313" key="4">
    <source>
        <dbReference type="Proteomes" id="UP000316437"/>
    </source>
</evidence>
<dbReference type="Pfam" id="PF18739">
    <property type="entry name" value="HEPN_Apea"/>
    <property type="match status" value="1"/>
</dbReference>
<feature type="domain" description="Apea-like HEPN" evidence="1">
    <location>
        <begin position="314"/>
        <end position="406"/>
    </location>
</feature>
<proteinExistence type="predicted"/>
<organism evidence="3 4">
    <name type="scientific">Chryseobacterium aquifrigidense</name>
    <dbReference type="NCBI Taxonomy" id="558021"/>
    <lineage>
        <taxon>Bacteria</taxon>
        <taxon>Pseudomonadati</taxon>
        <taxon>Bacteroidota</taxon>
        <taxon>Flavobacteriia</taxon>
        <taxon>Flavobacteriales</taxon>
        <taxon>Weeksellaceae</taxon>
        <taxon>Chryseobacterium group</taxon>
        <taxon>Chryseobacterium</taxon>
    </lineage>
</organism>
<dbReference type="EMBL" id="VFPD01000001">
    <property type="protein sequence ID" value="TQM21751.1"/>
    <property type="molecule type" value="Genomic_DNA"/>
</dbReference>
<feature type="domain" description="ApeA N-terminal" evidence="2">
    <location>
        <begin position="6"/>
        <end position="283"/>
    </location>
</feature>
<evidence type="ECO:0000313" key="3">
    <source>
        <dbReference type="EMBL" id="TQM21751.1"/>
    </source>
</evidence>
<sequence>MKKNKEFKGLWYLPSNPENKIGGTLIIKPEKIVLELFGCYHTESEIIKRILENKVSTVETIYGDINDNKKITLFNCRESLNINSLNSVHLSTYECLYTLEGLHLNSTEDKFFDKISLFSPIFSQWKQPAIIEKSFYFGERNNKVKKVEVSTDQDSYWKKNFDITEGYQLTLSGESQFNGNFENTEFNFSQTTALSIVCKEKKSFSVLLEKVFITCKFITLATQIPVLITELFLYNQQNIPQNSDPIKLYFISKKKSTQKVDSTNFLFTYDDISDIFPEVILKWFKESDRLTPIRNHLIASIQQKGYFSSLDFLTIIQSLEGYHQRFIGTDKILKERINDLINNFNAVHLIRNSNIKVDRVVKTRNYYSHFYDRKGNELLGQELLEETNKLRVLLTCCVLSLIGIDNSKINEILNKKNSIKRLF</sequence>
<accession>A0A543EJI9</accession>
<evidence type="ECO:0000259" key="2">
    <source>
        <dbReference type="Pfam" id="PF18862"/>
    </source>
</evidence>
<dbReference type="Pfam" id="PF18862">
    <property type="entry name" value="ApeA_NTD1"/>
    <property type="match status" value="1"/>
</dbReference>
<dbReference type="Proteomes" id="UP000316437">
    <property type="component" value="Unassembled WGS sequence"/>
</dbReference>
<keyword evidence="4" id="KW-1185">Reference proteome</keyword>
<protein>
    <submittedName>
        <fullName evidence="3">Uncharacterized protein</fullName>
    </submittedName>
</protein>
<name>A0A543EJI9_9FLAO</name>
<dbReference type="RefSeq" id="WP_142016358.1">
    <property type="nucleotide sequence ID" value="NZ_VFPD01000001.1"/>
</dbReference>
<dbReference type="InterPro" id="IPR041223">
    <property type="entry name" value="ApeA_NTD"/>
</dbReference>
<comment type="caution">
    <text evidence="3">The sequence shown here is derived from an EMBL/GenBank/DDBJ whole genome shotgun (WGS) entry which is preliminary data.</text>
</comment>
<reference evidence="3 4" key="1">
    <citation type="submission" date="2019-06" db="EMBL/GenBank/DDBJ databases">
        <title>Sorghum-associated microbial communities from plants grown in Nebraska, USA.</title>
        <authorList>
            <person name="Schachtman D."/>
        </authorList>
    </citation>
    <scope>NUCLEOTIDE SEQUENCE [LARGE SCALE GENOMIC DNA]</scope>
    <source>
        <strain evidence="3 4">110</strain>
    </source>
</reference>
<evidence type="ECO:0000259" key="1">
    <source>
        <dbReference type="Pfam" id="PF18739"/>
    </source>
</evidence>
<dbReference type="InterPro" id="IPR041229">
    <property type="entry name" value="HEPN_Apea"/>
</dbReference>
<dbReference type="AlphaFoldDB" id="A0A543EJI9"/>
<gene>
    <name evidence="3" type="ORF">FB551_1445</name>
</gene>